<name>A0A839EK42_9HYPH</name>
<dbReference type="Pfam" id="PF07883">
    <property type="entry name" value="Cupin_2"/>
    <property type="match status" value="1"/>
</dbReference>
<reference evidence="2 3" key="1">
    <citation type="submission" date="2020-07" db="EMBL/GenBank/DDBJ databases">
        <title>Genomic Encyclopedia of Type Strains, Phase IV (KMG-V): Genome sequencing to study the core and pangenomes of soil and plant-associated prokaryotes.</title>
        <authorList>
            <person name="Whitman W."/>
        </authorList>
    </citation>
    <scope>NUCLEOTIDE SEQUENCE [LARGE SCALE GENOMIC DNA]</scope>
    <source>
        <strain evidence="2 3">AN3</strain>
    </source>
</reference>
<keyword evidence="2" id="KW-0413">Isomerase</keyword>
<feature type="domain" description="Cupin type-2" evidence="1">
    <location>
        <begin position="41"/>
        <end position="102"/>
    </location>
</feature>
<dbReference type="GO" id="GO:0016853">
    <property type="term" value="F:isomerase activity"/>
    <property type="evidence" value="ECO:0007669"/>
    <property type="project" value="UniProtKB-KW"/>
</dbReference>
<dbReference type="AlphaFoldDB" id="A0A839EK42"/>
<protein>
    <submittedName>
        <fullName evidence="2">Mannose-6-phosphate isomerase-like protein (Cupin superfamily)</fullName>
    </submittedName>
</protein>
<evidence type="ECO:0000313" key="2">
    <source>
        <dbReference type="EMBL" id="MBA8878698.1"/>
    </source>
</evidence>
<proteinExistence type="predicted"/>
<dbReference type="Proteomes" id="UP000549052">
    <property type="component" value="Unassembled WGS sequence"/>
</dbReference>
<sequence length="114" mass="12725">MAHIINRKDWAEDTELWKGEFTGRSCGTNVSVIFYSTHKIGGGPDLHTHPYPETFIIRSGNARFTVGDEVIDAHAGQIVIAPANTPHKFKNLGPDLLETIDIHANDVFITEWLE</sequence>
<evidence type="ECO:0000313" key="3">
    <source>
        <dbReference type="Proteomes" id="UP000549052"/>
    </source>
</evidence>
<dbReference type="Gene3D" id="2.60.120.10">
    <property type="entry name" value="Jelly Rolls"/>
    <property type="match status" value="1"/>
</dbReference>
<keyword evidence="3" id="KW-1185">Reference proteome</keyword>
<accession>A0A839EK42</accession>
<dbReference type="SUPFAM" id="SSF51182">
    <property type="entry name" value="RmlC-like cupins"/>
    <property type="match status" value="1"/>
</dbReference>
<dbReference type="EMBL" id="JACGXN010000002">
    <property type="protein sequence ID" value="MBA8878698.1"/>
    <property type="molecule type" value="Genomic_DNA"/>
</dbReference>
<dbReference type="InterPro" id="IPR011051">
    <property type="entry name" value="RmlC_Cupin_sf"/>
</dbReference>
<dbReference type="InterPro" id="IPR013096">
    <property type="entry name" value="Cupin_2"/>
</dbReference>
<evidence type="ECO:0000259" key="1">
    <source>
        <dbReference type="Pfam" id="PF07883"/>
    </source>
</evidence>
<organism evidence="2 3">
    <name type="scientific">Phyllobacterium myrsinacearum</name>
    <dbReference type="NCBI Taxonomy" id="28101"/>
    <lineage>
        <taxon>Bacteria</taxon>
        <taxon>Pseudomonadati</taxon>
        <taxon>Pseudomonadota</taxon>
        <taxon>Alphaproteobacteria</taxon>
        <taxon>Hyphomicrobiales</taxon>
        <taxon>Phyllobacteriaceae</taxon>
        <taxon>Phyllobacterium</taxon>
    </lineage>
</organism>
<gene>
    <name evidence="2" type="ORF">FHW16_002410</name>
</gene>
<dbReference type="RefSeq" id="WP_182549358.1">
    <property type="nucleotide sequence ID" value="NZ_JACGXN010000002.1"/>
</dbReference>
<comment type="caution">
    <text evidence="2">The sequence shown here is derived from an EMBL/GenBank/DDBJ whole genome shotgun (WGS) entry which is preliminary data.</text>
</comment>
<dbReference type="InterPro" id="IPR014710">
    <property type="entry name" value="RmlC-like_jellyroll"/>
</dbReference>